<keyword evidence="5" id="KW-0063">Aspartyl esterase</keyword>
<dbReference type="Pfam" id="PF01095">
    <property type="entry name" value="Pectinesterase"/>
    <property type="match status" value="2"/>
</dbReference>
<dbReference type="InterPro" id="IPR000070">
    <property type="entry name" value="Pectinesterase_cat"/>
</dbReference>
<reference evidence="7 8" key="1">
    <citation type="journal article" date="2019" name="G3 (Bethesda)">
        <title>Sequencing of a Wild Apple (Malus baccata) Genome Unravels the Differences Between Cultivated and Wild Apple Species Regarding Disease Resistance and Cold Tolerance.</title>
        <authorList>
            <person name="Chen X."/>
        </authorList>
    </citation>
    <scope>NUCLEOTIDE SEQUENCE [LARGE SCALE GENOMIC DNA]</scope>
    <source>
        <strain evidence="8">cv. Shandingzi</strain>
        <tissue evidence="7">Leaves</tissue>
    </source>
</reference>
<dbReference type="GO" id="GO:0042545">
    <property type="term" value="P:cell wall modification"/>
    <property type="evidence" value="ECO:0007669"/>
    <property type="project" value="InterPro"/>
</dbReference>
<dbReference type="Proteomes" id="UP000315295">
    <property type="component" value="Unassembled WGS sequence"/>
</dbReference>
<evidence type="ECO:0000256" key="1">
    <source>
        <dbReference type="ARBA" id="ARBA00004191"/>
    </source>
</evidence>
<gene>
    <name evidence="7" type="ORF">C1H46_041643</name>
</gene>
<evidence type="ECO:0000256" key="5">
    <source>
        <dbReference type="ARBA" id="ARBA00023085"/>
    </source>
</evidence>
<evidence type="ECO:0000313" key="7">
    <source>
        <dbReference type="EMBL" id="TQD72827.1"/>
    </source>
</evidence>
<dbReference type="InterPro" id="IPR011050">
    <property type="entry name" value="Pectin_lyase_fold/virulence"/>
</dbReference>
<dbReference type="EMBL" id="VIEB01001362">
    <property type="protein sequence ID" value="TQD72827.1"/>
    <property type="molecule type" value="Genomic_DNA"/>
</dbReference>
<keyword evidence="3" id="KW-0134">Cell wall</keyword>
<protein>
    <recommendedName>
        <fullName evidence="6">Pectinesterase catalytic domain-containing protein</fullName>
    </recommendedName>
</protein>
<sequence length="187" mass="20814">MLVDGMKSTIITGSKSFADGFSTFATATLTVIGDKFLARDLTIANTAGSKKFQAVAARVTSNSAFYHCNFSSYQDSLHVHSLRQCYRDCIIQGTKVTITAQGRTDQNQNTGISLHKCTIVPAPEFNKTERQNFVTFLGMPWRNCSRTVVMRSYLGDMIHPQGWSKWGDCEAVYSWVVFCMGKDLPGR</sequence>
<comment type="subcellular location">
    <subcellularLocation>
        <location evidence="1">Secreted</location>
        <location evidence="1">Cell wall</location>
    </subcellularLocation>
</comment>
<dbReference type="STRING" id="106549.A0A540KF18"/>
<evidence type="ECO:0000256" key="4">
    <source>
        <dbReference type="ARBA" id="ARBA00022801"/>
    </source>
</evidence>
<dbReference type="GO" id="GO:0030599">
    <property type="term" value="F:pectinesterase activity"/>
    <property type="evidence" value="ECO:0007669"/>
    <property type="project" value="InterPro"/>
</dbReference>
<keyword evidence="4" id="KW-0378">Hydrolase</keyword>
<comment type="pathway">
    <text evidence="2">Glycan metabolism; pectin degradation; 2-dehydro-3-deoxy-D-gluconate from pectin: step 1/5.</text>
</comment>
<accession>A0A540KF18</accession>
<dbReference type="SUPFAM" id="SSF51126">
    <property type="entry name" value="Pectin lyase-like"/>
    <property type="match status" value="1"/>
</dbReference>
<dbReference type="PANTHER" id="PTHR31707">
    <property type="entry name" value="PECTINESTERASE"/>
    <property type="match status" value="1"/>
</dbReference>
<name>A0A540KF18_MALBA</name>
<feature type="domain" description="Pectinesterase catalytic" evidence="6">
    <location>
        <begin position="95"/>
        <end position="170"/>
    </location>
</feature>
<comment type="caution">
    <text evidence="7">The sequence shown here is derived from an EMBL/GenBank/DDBJ whole genome shotgun (WGS) entry which is preliminary data.</text>
</comment>
<dbReference type="InterPro" id="IPR012334">
    <property type="entry name" value="Pectin_lyas_fold"/>
</dbReference>
<dbReference type="Gene3D" id="2.160.20.10">
    <property type="entry name" value="Single-stranded right-handed beta-helix, Pectin lyase-like"/>
    <property type="match status" value="1"/>
</dbReference>
<proteinExistence type="predicted"/>
<evidence type="ECO:0000313" key="8">
    <source>
        <dbReference type="Proteomes" id="UP000315295"/>
    </source>
</evidence>
<evidence type="ECO:0000256" key="2">
    <source>
        <dbReference type="ARBA" id="ARBA00005184"/>
    </source>
</evidence>
<feature type="domain" description="Pectinesterase catalytic" evidence="6">
    <location>
        <begin position="2"/>
        <end position="94"/>
    </location>
</feature>
<keyword evidence="3" id="KW-0964">Secreted</keyword>
<evidence type="ECO:0000259" key="6">
    <source>
        <dbReference type="Pfam" id="PF01095"/>
    </source>
</evidence>
<keyword evidence="8" id="KW-1185">Reference proteome</keyword>
<dbReference type="GO" id="GO:0045490">
    <property type="term" value="P:pectin catabolic process"/>
    <property type="evidence" value="ECO:0007669"/>
    <property type="project" value="UniProtKB-UniPathway"/>
</dbReference>
<dbReference type="AlphaFoldDB" id="A0A540KF18"/>
<organism evidence="7 8">
    <name type="scientific">Malus baccata</name>
    <name type="common">Siberian crab apple</name>
    <name type="synonym">Pyrus baccata</name>
    <dbReference type="NCBI Taxonomy" id="106549"/>
    <lineage>
        <taxon>Eukaryota</taxon>
        <taxon>Viridiplantae</taxon>
        <taxon>Streptophyta</taxon>
        <taxon>Embryophyta</taxon>
        <taxon>Tracheophyta</taxon>
        <taxon>Spermatophyta</taxon>
        <taxon>Magnoliopsida</taxon>
        <taxon>eudicotyledons</taxon>
        <taxon>Gunneridae</taxon>
        <taxon>Pentapetalae</taxon>
        <taxon>rosids</taxon>
        <taxon>fabids</taxon>
        <taxon>Rosales</taxon>
        <taxon>Rosaceae</taxon>
        <taxon>Amygdaloideae</taxon>
        <taxon>Maleae</taxon>
        <taxon>Malus</taxon>
    </lineage>
</organism>
<evidence type="ECO:0000256" key="3">
    <source>
        <dbReference type="ARBA" id="ARBA00022512"/>
    </source>
</evidence>
<dbReference type="UniPathway" id="UPA00545">
    <property type="reaction ID" value="UER00823"/>
</dbReference>